<evidence type="ECO:0000313" key="2">
    <source>
        <dbReference type="Proteomes" id="UP000438196"/>
    </source>
</evidence>
<dbReference type="Proteomes" id="UP000438196">
    <property type="component" value="Unassembled WGS sequence"/>
</dbReference>
<sequence length="62" mass="6553">MAAPFIVFYKLTRDHGDLLYVGAGLARDGINSAWLSDRVACIAGKPAPTFDCIPDAGQRSAA</sequence>
<dbReference type="AlphaFoldDB" id="A0A6I3WLE0"/>
<dbReference type="RefSeq" id="WP_155586294.1">
    <property type="nucleotide sequence ID" value="NZ_JBHSTH010000047.1"/>
</dbReference>
<protein>
    <submittedName>
        <fullName evidence="1">Uncharacterized protein</fullName>
    </submittedName>
</protein>
<comment type="caution">
    <text evidence="1">The sequence shown here is derived from an EMBL/GenBank/DDBJ whole genome shotgun (WGS) entry which is preliminary data.</text>
</comment>
<proteinExistence type="predicted"/>
<gene>
    <name evidence="1" type="ORF">GNF76_27990</name>
</gene>
<reference evidence="1 2" key="1">
    <citation type="submission" date="2019-11" db="EMBL/GenBank/DDBJ databases">
        <title>Pseudomonas karstica sp. nov. and Pseudomonas spelaei sp. nov. from karst caves.</title>
        <authorList>
            <person name="Zeman M."/>
        </authorList>
    </citation>
    <scope>NUCLEOTIDE SEQUENCE [LARGE SCALE GENOMIC DNA]</scope>
    <source>
        <strain evidence="1 2">CCM 7893</strain>
    </source>
</reference>
<keyword evidence="2" id="KW-1185">Reference proteome</keyword>
<name>A0A6I3WLE0_9PSED</name>
<evidence type="ECO:0000313" key="1">
    <source>
        <dbReference type="EMBL" id="MUF08183.1"/>
    </source>
</evidence>
<accession>A0A6I3WLE0</accession>
<dbReference type="EMBL" id="WNNK01000042">
    <property type="protein sequence ID" value="MUF08183.1"/>
    <property type="molecule type" value="Genomic_DNA"/>
</dbReference>
<organism evidence="1 2">
    <name type="scientific">Pseudomonas spelaei</name>
    <dbReference type="NCBI Taxonomy" id="1055469"/>
    <lineage>
        <taxon>Bacteria</taxon>
        <taxon>Pseudomonadati</taxon>
        <taxon>Pseudomonadota</taxon>
        <taxon>Gammaproteobacteria</taxon>
        <taxon>Pseudomonadales</taxon>
        <taxon>Pseudomonadaceae</taxon>
        <taxon>Pseudomonas</taxon>
    </lineage>
</organism>